<comment type="catalytic activity">
    <reaction evidence="1">
        <text>ATP + protein L-histidine = ADP + protein N-phospho-L-histidine.</text>
        <dbReference type="EC" id="2.7.13.3"/>
    </reaction>
</comment>
<evidence type="ECO:0000259" key="9">
    <source>
        <dbReference type="SMART" id="SM00911"/>
    </source>
</evidence>
<evidence type="ECO:0000256" key="2">
    <source>
        <dbReference type="ARBA" id="ARBA00012438"/>
    </source>
</evidence>
<dbReference type="Proteomes" id="UP001243009">
    <property type="component" value="Unassembled WGS sequence"/>
</dbReference>
<keyword evidence="11" id="KW-1185">Reference proteome</keyword>
<dbReference type="EMBL" id="JAUTWS010000212">
    <property type="protein sequence ID" value="MDO9714317.1"/>
    <property type="molecule type" value="Genomic_DNA"/>
</dbReference>
<organism evidence="10 11">
    <name type="scientific">Paracraurococcus lichenis</name>
    <dbReference type="NCBI Taxonomy" id="3064888"/>
    <lineage>
        <taxon>Bacteria</taxon>
        <taxon>Pseudomonadati</taxon>
        <taxon>Pseudomonadota</taxon>
        <taxon>Alphaproteobacteria</taxon>
        <taxon>Acetobacterales</taxon>
        <taxon>Roseomonadaceae</taxon>
        <taxon>Paracraurococcus</taxon>
    </lineage>
</organism>
<keyword evidence="4" id="KW-0808">Transferase</keyword>
<proteinExistence type="predicted"/>
<evidence type="ECO:0000256" key="4">
    <source>
        <dbReference type="ARBA" id="ARBA00022679"/>
    </source>
</evidence>
<name>A0ABT9EDL6_9PROT</name>
<protein>
    <recommendedName>
        <fullName evidence="2">histidine kinase</fullName>
        <ecNumber evidence="2">2.7.13.3</ecNumber>
    </recommendedName>
</protein>
<gene>
    <name evidence="10" type="ORF">Q7A36_38855</name>
</gene>
<reference evidence="10 11" key="1">
    <citation type="submission" date="2023-08" db="EMBL/GenBank/DDBJ databases">
        <title>The draft genome sequence of Paracraurococcus sp. LOR1-02.</title>
        <authorList>
            <person name="Kingkaew E."/>
            <person name="Tanasupawat S."/>
        </authorList>
    </citation>
    <scope>NUCLEOTIDE SEQUENCE [LARGE SCALE GENOMIC DNA]</scope>
    <source>
        <strain evidence="10 11">LOR1-02</strain>
    </source>
</reference>
<keyword evidence="8" id="KW-1133">Transmembrane helix</keyword>
<keyword evidence="8" id="KW-0812">Transmembrane</keyword>
<dbReference type="InterPro" id="IPR011102">
    <property type="entry name" value="Sig_transdc_His_kinase_HWE"/>
</dbReference>
<accession>A0ABT9EDL6</accession>
<dbReference type="CDD" id="cd18773">
    <property type="entry name" value="PDC1_HK_sensor"/>
    <property type="match status" value="1"/>
</dbReference>
<keyword evidence="6 10" id="KW-0418">Kinase</keyword>
<keyword evidence="3" id="KW-0597">Phosphoprotein</keyword>
<evidence type="ECO:0000256" key="1">
    <source>
        <dbReference type="ARBA" id="ARBA00000085"/>
    </source>
</evidence>
<dbReference type="RefSeq" id="WP_305109150.1">
    <property type="nucleotide sequence ID" value="NZ_JAUTWS010000212.1"/>
</dbReference>
<evidence type="ECO:0000313" key="11">
    <source>
        <dbReference type="Proteomes" id="UP001243009"/>
    </source>
</evidence>
<dbReference type="Pfam" id="PF07536">
    <property type="entry name" value="HWE_HK"/>
    <property type="match status" value="1"/>
</dbReference>
<dbReference type="PANTHER" id="PTHR41523">
    <property type="entry name" value="TWO-COMPONENT SYSTEM SENSOR PROTEIN"/>
    <property type="match status" value="1"/>
</dbReference>
<dbReference type="SMART" id="SM00911">
    <property type="entry name" value="HWE_HK"/>
    <property type="match status" value="1"/>
</dbReference>
<evidence type="ECO:0000256" key="5">
    <source>
        <dbReference type="ARBA" id="ARBA00022741"/>
    </source>
</evidence>
<evidence type="ECO:0000256" key="3">
    <source>
        <dbReference type="ARBA" id="ARBA00022553"/>
    </source>
</evidence>
<sequence>MSDGPADDAAVTAAKRCANLASKRVPPSLAQRLSLLVAAVALPLLALATIAVWRGQSEARVRADGTLLGRARALALAVEREFDRAEALLDGLAASSALARGDLDAFEGEMRAASARFGGAIVTLVAIDGRMALMTSWAPGERRAGIRAPDAAQRVLASGRAEITDLFRGAMTGTPAVAVGVPVLGPPDGSGRRAVVATIGLTLPQERLAAALETQRVPDAPGWVGVVADRVGTIVARTRAGSGIVGQPMRPEMLSRVAVIPEGVLHNTTTREGIPATIAFAHGPQSGYIFILTMPEAEFEAPLRAALARILISGVLVATAGIALAVLLARRTVAAFRRLTGLVAGGTAPGPTGLREADDLAAAFAAALGERARSERHRRLVVAELNHRVKNVLATVQALTSQTLRGPGSADPARFAADLNGRLRALARAHDLLTAASWEATDLDAVVRAALAPWLGGGDPERRIDLSCDLGDGQAARLSPTQAQTLTLALHELATNAAKHGALSTFGGRIAVACHREPGGGVGLEWVESGGPPVGGTPARRGFGTRLLEQALARDLGAGATVQLRFEPDGLQATVRFAPHVAVPRLESRAEAKNFA</sequence>
<evidence type="ECO:0000313" key="10">
    <source>
        <dbReference type="EMBL" id="MDO9714317.1"/>
    </source>
</evidence>
<dbReference type="EC" id="2.7.13.3" evidence="2"/>
<keyword evidence="7" id="KW-0067">ATP-binding</keyword>
<dbReference type="GO" id="GO:0016301">
    <property type="term" value="F:kinase activity"/>
    <property type="evidence" value="ECO:0007669"/>
    <property type="project" value="UniProtKB-KW"/>
</dbReference>
<dbReference type="Gene3D" id="3.30.565.10">
    <property type="entry name" value="Histidine kinase-like ATPase, C-terminal domain"/>
    <property type="match status" value="1"/>
</dbReference>
<comment type="caution">
    <text evidence="10">The sequence shown here is derived from an EMBL/GenBank/DDBJ whole genome shotgun (WGS) entry which is preliminary data.</text>
</comment>
<evidence type="ECO:0000256" key="6">
    <source>
        <dbReference type="ARBA" id="ARBA00022777"/>
    </source>
</evidence>
<keyword evidence="5" id="KW-0547">Nucleotide-binding</keyword>
<keyword evidence="8" id="KW-0472">Membrane</keyword>
<dbReference type="Gene3D" id="3.30.450.20">
    <property type="entry name" value="PAS domain"/>
    <property type="match status" value="1"/>
</dbReference>
<feature type="domain" description="Signal transduction histidine kinase HWE region" evidence="9">
    <location>
        <begin position="384"/>
        <end position="470"/>
    </location>
</feature>
<dbReference type="InterPro" id="IPR036890">
    <property type="entry name" value="HATPase_C_sf"/>
</dbReference>
<feature type="transmembrane region" description="Helical" evidence="8">
    <location>
        <begin position="33"/>
        <end position="53"/>
    </location>
</feature>
<evidence type="ECO:0000256" key="7">
    <source>
        <dbReference type="ARBA" id="ARBA00022840"/>
    </source>
</evidence>
<dbReference type="PANTHER" id="PTHR41523:SF7">
    <property type="entry name" value="HISTIDINE KINASE"/>
    <property type="match status" value="1"/>
</dbReference>
<feature type="transmembrane region" description="Helical" evidence="8">
    <location>
        <begin position="306"/>
        <end position="329"/>
    </location>
</feature>
<evidence type="ECO:0000256" key="8">
    <source>
        <dbReference type="SAM" id="Phobius"/>
    </source>
</evidence>